<comment type="caution">
    <text evidence="1">The sequence shown here is derived from an EMBL/GenBank/DDBJ whole genome shotgun (WGS) entry which is preliminary data.</text>
</comment>
<keyword evidence="2" id="KW-1185">Reference proteome</keyword>
<dbReference type="Proteomes" id="UP001225605">
    <property type="component" value="Unassembled WGS sequence"/>
</dbReference>
<sequence>MHEGHRGAAAVALAFRTRRPRGSPPVAGPIMWDNPSVAWYAREGCGTIPDVALHAVIIIAQRAG</sequence>
<name>A0ABU0X280_9PSEU</name>
<evidence type="ECO:0000313" key="1">
    <source>
        <dbReference type="EMBL" id="MDQ2586193.1"/>
    </source>
</evidence>
<reference evidence="1 2" key="1">
    <citation type="submission" date="2017-06" db="EMBL/GenBank/DDBJ databases">
        <title>Cultured bacterium strain Saccharothrix yanglingensis Hhs.015.</title>
        <authorList>
            <person name="Xia Y."/>
        </authorList>
    </citation>
    <scope>NUCLEOTIDE SEQUENCE [LARGE SCALE GENOMIC DNA]</scope>
    <source>
        <strain evidence="1 2">Hhs.015</strain>
    </source>
</reference>
<proteinExistence type="predicted"/>
<protein>
    <submittedName>
        <fullName evidence="1">Uncharacterized protein</fullName>
    </submittedName>
</protein>
<gene>
    <name evidence="1" type="ORF">CKY47_19795</name>
</gene>
<accession>A0ABU0X280</accession>
<dbReference type="EMBL" id="NSDM01000008">
    <property type="protein sequence ID" value="MDQ2586193.1"/>
    <property type="molecule type" value="Genomic_DNA"/>
</dbReference>
<evidence type="ECO:0000313" key="2">
    <source>
        <dbReference type="Proteomes" id="UP001225605"/>
    </source>
</evidence>
<organism evidence="1 2">
    <name type="scientific">Saccharothrix yanglingensis</name>
    <dbReference type="NCBI Taxonomy" id="659496"/>
    <lineage>
        <taxon>Bacteria</taxon>
        <taxon>Bacillati</taxon>
        <taxon>Actinomycetota</taxon>
        <taxon>Actinomycetes</taxon>
        <taxon>Pseudonocardiales</taxon>
        <taxon>Pseudonocardiaceae</taxon>
        <taxon>Saccharothrix</taxon>
    </lineage>
</organism>